<protein>
    <submittedName>
        <fullName evidence="1">Uncharacterized protein</fullName>
    </submittedName>
</protein>
<evidence type="ECO:0000313" key="2">
    <source>
        <dbReference type="Proteomes" id="UP000076858"/>
    </source>
</evidence>
<comment type="caution">
    <text evidence="1">The sequence shown here is derived from an EMBL/GenBank/DDBJ whole genome shotgun (WGS) entry which is preliminary data.</text>
</comment>
<dbReference type="AlphaFoldDB" id="A0A164KUP5"/>
<dbReference type="EMBL" id="LRGB01003257">
    <property type="protein sequence ID" value="KZS03550.1"/>
    <property type="molecule type" value="Genomic_DNA"/>
</dbReference>
<gene>
    <name evidence="1" type="ORF">APZ42_033764</name>
</gene>
<accession>A0A164KUP5</accession>
<name>A0A164KUP5_9CRUS</name>
<proteinExistence type="predicted"/>
<reference evidence="1 2" key="1">
    <citation type="submission" date="2016-03" db="EMBL/GenBank/DDBJ databases">
        <title>EvidentialGene: Evidence-directed Construction of Genes on Genomes.</title>
        <authorList>
            <person name="Gilbert D.G."/>
            <person name="Choi J.-H."/>
            <person name="Mockaitis K."/>
            <person name="Colbourne J."/>
            <person name="Pfrender M."/>
        </authorList>
    </citation>
    <scope>NUCLEOTIDE SEQUENCE [LARGE SCALE GENOMIC DNA]</scope>
    <source>
        <strain evidence="1 2">Xinb3</strain>
        <tissue evidence="1">Complete organism</tissue>
    </source>
</reference>
<sequence>MQVRSIIEYSAPRDGICGRSGLMAGGLKITSASPERPG</sequence>
<organism evidence="1 2">
    <name type="scientific">Daphnia magna</name>
    <dbReference type="NCBI Taxonomy" id="35525"/>
    <lineage>
        <taxon>Eukaryota</taxon>
        <taxon>Metazoa</taxon>
        <taxon>Ecdysozoa</taxon>
        <taxon>Arthropoda</taxon>
        <taxon>Crustacea</taxon>
        <taxon>Branchiopoda</taxon>
        <taxon>Diplostraca</taxon>
        <taxon>Cladocera</taxon>
        <taxon>Anomopoda</taxon>
        <taxon>Daphniidae</taxon>
        <taxon>Daphnia</taxon>
    </lineage>
</organism>
<evidence type="ECO:0000313" key="1">
    <source>
        <dbReference type="EMBL" id="KZS03550.1"/>
    </source>
</evidence>
<keyword evidence="2" id="KW-1185">Reference proteome</keyword>
<dbReference type="Proteomes" id="UP000076858">
    <property type="component" value="Unassembled WGS sequence"/>
</dbReference>